<sequence length="135" mass="15038">MIRLPEKPSSEALPFLCTTDGKYFKIESEPQSLWRSPALGCLVFNGALARLLRKLLLGMLGTHCLLEEHPIQELRSVPKLDSPHKGAQGRPREGNEEQKPRAWLTHTAQEPSVTACCLLANGQTDTGPHKRNTFQ</sequence>
<dbReference type="AlphaFoldDB" id="A6K269"/>
<evidence type="ECO:0000256" key="1">
    <source>
        <dbReference type="SAM" id="MobiDB-lite"/>
    </source>
</evidence>
<name>A6K269_RAT</name>
<feature type="region of interest" description="Disordered" evidence="1">
    <location>
        <begin position="75"/>
        <end position="105"/>
    </location>
</feature>
<organism evidence="2 3">
    <name type="scientific">Rattus norvegicus</name>
    <name type="common">Rat</name>
    <dbReference type="NCBI Taxonomy" id="10116"/>
    <lineage>
        <taxon>Eukaryota</taxon>
        <taxon>Metazoa</taxon>
        <taxon>Chordata</taxon>
        <taxon>Craniata</taxon>
        <taxon>Vertebrata</taxon>
        <taxon>Euteleostomi</taxon>
        <taxon>Mammalia</taxon>
        <taxon>Eutheria</taxon>
        <taxon>Euarchontoglires</taxon>
        <taxon>Glires</taxon>
        <taxon>Rodentia</taxon>
        <taxon>Myomorpha</taxon>
        <taxon>Muroidea</taxon>
        <taxon>Muridae</taxon>
        <taxon>Murinae</taxon>
        <taxon>Rattus</taxon>
    </lineage>
</organism>
<dbReference type="Proteomes" id="UP000234681">
    <property type="component" value="Chromosome 4"/>
</dbReference>
<feature type="compositionally biased region" description="Basic and acidic residues" evidence="1">
    <location>
        <begin position="75"/>
        <end position="100"/>
    </location>
</feature>
<reference evidence="3" key="1">
    <citation type="submission" date="2005-09" db="EMBL/GenBank/DDBJ databases">
        <authorList>
            <person name="Mural R.J."/>
            <person name="Li P.W."/>
            <person name="Adams M.D."/>
            <person name="Amanatides P.G."/>
            <person name="Baden-Tillson H."/>
            <person name="Barnstead M."/>
            <person name="Chin S.H."/>
            <person name="Dew I."/>
            <person name="Evans C.A."/>
            <person name="Ferriera S."/>
            <person name="Flanigan M."/>
            <person name="Fosler C."/>
            <person name="Glodek A."/>
            <person name="Gu Z."/>
            <person name="Holt R.A."/>
            <person name="Jennings D."/>
            <person name="Kraft C.L."/>
            <person name="Lu F."/>
            <person name="Nguyen T."/>
            <person name="Nusskern D.R."/>
            <person name="Pfannkoch C.M."/>
            <person name="Sitter C."/>
            <person name="Sutton G.G."/>
            <person name="Venter J.C."/>
            <person name="Wang Z."/>
            <person name="Woodage T."/>
            <person name="Zheng X.H."/>
            <person name="Zhong F."/>
        </authorList>
    </citation>
    <scope>NUCLEOTIDE SEQUENCE [LARGE SCALE GENOMIC DNA]</scope>
    <source>
        <strain>BN</strain>
        <strain evidence="3">Sprague-Dawley</strain>
    </source>
</reference>
<evidence type="ECO:0000313" key="2">
    <source>
        <dbReference type="EMBL" id="EDL84351.1"/>
    </source>
</evidence>
<proteinExistence type="predicted"/>
<accession>A6K269</accession>
<evidence type="ECO:0000313" key="3">
    <source>
        <dbReference type="Proteomes" id="UP000234681"/>
    </source>
</evidence>
<dbReference type="EMBL" id="CH474013">
    <property type="protein sequence ID" value="EDL84351.1"/>
    <property type="molecule type" value="Genomic_DNA"/>
</dbReference>
<gene>
    <name evidence="2" type="ORF">rCG_41077</name>
</gene>
<protein>
    <submittedName>
        <fullName evidence="2">RCG41077</fullName>
    </submittedName>
</protein>